<evidence type="ECO:0000313" key="9">
    <source>
        <dbReference type="Proteomes" id="UP000523079"/>
    </source>
</evidence>
<dbReference type="InterPro" id="IPR053879">
    <property type="entry name" value="HYDIN_VesB_CFA65-like_Ig"/>
</dbReference>
<evidence type="ECO:0000256" key="3">
    <source>
        <dbReference type="ARBA" id="ARBA00022490"/>
    </source>
</evidence>
<dbReference type="Proteomes" id="UP000523079">
    <property type="component" value="Unassembled WGS sequence"/>
</dbReference>
<accession>A0A7W3IP45</accession>
<proteinExistence type="predicted"/>
<keyword evidence="9" id="KW-1185">Reference proteome</keyword>
<keyword evidence="5" id="KW-0966">Cell projection</keyword>
<comment type="caution">
    <text evidence="8">The sequence shown here is derived from an EMBL/GenBank/DDBJ whole genome shotgun (WGS) entry which is preliminary data.</text>
</comment>
<organism evidence="8 9">
    <name type="scientific">Microlunatus kandeliicorticis</name>
    <dbReference type="NCBI Taxonomy" id="1759536"/>
    <lineage>
        <taxon>Bacteria</taxon>
        <taxon>Bacillati</taxon>
        <taxon>Actinomycetota</taxon>
        <taxon>Actinomycetes</taxon>
        <taxon>Propionibacteriales</taxon>
        <taxon>Propionibacteriaceae</taxon>
        <taxon>Microlunatus</taxon>
    </lineage>
</organism>
<dbReference type="EMBL" id="JACGWT010000001">
    <property type="protein sequence ID" value="MBA8792641.1"/>
    <property type="molecule type" value="Genomic_DNA"/>
</dbReference>
<feature type="signal peptide" evidence="6">
    <location>
        <begin position="1"/>
        <end position="28"/>
    </location>
</feature>
<evidence type="ECO:0000256" key="4">
    <source>
        <dbReference type="ARBA" id="ARBA00023069"/>
    </source>
</evidence>
<dbReference type="Gene3D" id="2.60.40.10">
    <property type="entry name" value="Immunoglobulins"/>
    <property type="match status" value="1"/>
</dbReference>
<evidence type="ECO:0000259" key="7">
    <source>
        <dbReference type="Pfam" id="PF22544"/>
    </source>
</evidence>
<dbReference type="GO" id="GO:0005737">
    <property type="term" value="C:cytoplasm"/>
    <property type="evidence" value="ECO:0007669"/>
    <property type="project" value="UniProtKB-SubCell"/>
</dbReference>
<protein>
    <recommendedName>
        <fullName evidence="7">HYDIN/VesB/CFA65-like Ig-like domain-containing protein</fullName>
    </recommendedName>
</protein>
<dbReference type="GO" id="GO:0005975">
    <property type="term" value="P:carbohydrate metabolic process"/>
    <property type="evidence" value="ECO:0007669"/>
    <property type="project" value="UniProtKB-ARBA"/>
</dbReference>
<keyword evidence="4" id="KW-0969">Cilium</keyword>
<dbReference type="AlphaFoldDB" id="A0A7W3IP45"/>
<keyword evidence="6" id="KW-0732">Signal</keyword>
<dbReference type="Pfam" id="PF22544">
    <property type="entry name" value="HYDIN_VesB_CFA65-like_Ig"/>
    <property type="match status" value="1"/>
</dbReference>
<name>A0A7W3IP45_9ACTN</name>
<feature type="domain" description="HYDIN/VesB/CFA65-like Ig-like" evidence="7">
    <location>
        <begin position="62"/>
        <end position="144"/>
    </location>
</feature>
<evidence type="ECO:0000256" key="5">
    <source>
        <dbReference type="ARBA" id="ARBA00023273"/>
    </source>
</evidence>
<feature type="chain" id="PRO_5031148854" description="HYDIN/VesB/CFA65-like Ig-like domain-containing protein" evidence="6">
    <location>
        <begin position="29"/>
        <end position="342"/>
    </location>
</feature>
<comment type="subcellular location">
    <subcellularLocation>
        <location evidence="1">Cell projection</location>
        <location evidence="1">Cilium</location>
    </subcellularLocation>
    <subcellularLocation>
        <location evidence="2">Cytoplasm</location>
    </subcellularLocation>
</comment>
<evidence type="ECO:0000313" key="8">
    <source>
        <dbReference type="EMBL" id="MBA8792641.1"/>
    </source>
</evidence>
<sequence length="342" mass="37305">MSTPLRAGAVVLAGTALVATTSLLPASAATPGKLSITNGRAPSNSLIVMNKIQNHADANQRTLDKVTVTLKNTGKSPLRVTSATTGTSDFSITSPWKLPFSLGTGKSVNLTVNFTADGGAWHNDAAKIVWNNGTSHTNTIKLTGWWQKYSEHNQEPTFQALVSHFGYKTKTPKSMYSRGEYKKFSADEVLSPYWRMADGKKSVKVTQLAAWHTYPDTSTISVYSKGKPGKLRLLQTSNRFDAQSAMPRNQKWGKGSFSFKRAGVFGWKLKTEFSDPKLQKTIGADKAVGCDTKQCGQHVRVFQVRGANGKVVKNAYLFTEDLAGVNYDFNDAVFLVQGIKPA</sequence>
<evidence type="ECO:0000256" key="2">
    <source>
        <dbReference type="ARBA" id="ARBA00004496"/>
    </source>
</evidence>
<evidence type="ECO:0000256" key="6">
    <source>
        <dbReference type="SAM" id="SignalP"/>
    </source>
</evidence>
<dbReference type="InterPro" id="IPR013783">
    <property type="entry name" value="Ig-like_fold"/>
</dbReference>
<gene>
    <name evidence="8" type="ORF">FHX74_000235</name>
</gene>
<evidence type="ECO:0000256" key="1">
    <source>
        <dbReference type="ARBA" id="ARBA00004138"/>
    </source>
</evidence>
<dbReference type="RefSeq" id="WP_182558267.1">
    <property type="nucleotide sequence ID" value="NZ_JACGWT010000001.1"/>
</dbReference>
<keyword evidence="3" id="KW-0963">Cytoplasm</keyword>
<reference evidence="8 9" key="1">
    <citation type="submission" date="2020-07" db="EMBL/GenBank/DDBJ databases">
        <title>Sequencing the genomes of 1000 actinobacteria strains.</title>
        <authorList>
            <person name="Klenk H.-P."/>
        </authorList>
    </citation>
    <scope>NUCLEOTIDE SEQUENCE [LARGE SCALE GENOMIC DNA]</scope>
    <source>
        <strain evidence="8 9">DSM 100723</strain>
    </source>
</reference>